<dbReference type="Proteomes" id="UP000499080">
    <property type="component" value="Unassembled WGS sequence"/>
</dbReference>
<proteinExistence type="predicted"/>
<name>A0A4Y2WZ73_ARAVE</name>
<organism evidence="1 2">
    <name type="scientific">Araneus ventricosus</name>
    <name type="common">Orbweaver spider</name>
    <name type="synonym">Epeira ventricosa</name>
    <dbReference type="NCBI Taxonomy" id="182803"/>
    <lineage>
        <taxon>Eukaryota</taxon>
        <taxon>Metazoa</taxon>
        <taxon>Ecdysozoa</taxon>
        <taxon>Arthropoda</taxon>
        <taxon>Chelicerata</taxon>
        <taxon>Arachnida</taxon>
        <taxon>Araneae</taxon>
        <taxon>Araneomorphae</taxon>
        <taxon>Entelegynae</taxon>
        <taxon>Araneoidea</taxon>
        <taxon>Araneidae</taxon>
        <taxon>Araneus</taxon>
    </lineage>
</organism>
<sequence length="100" mass="11438">MEVDNTWPWNILWTDEAHFHLKVLSILKLQNMGKKIRSNATLPLHSQRSLSGAGLRQHLSLAVSFCERLVLWVLTCTVNGIRYESLLRNQLIPAPTRMCG</sequence>
<dbReference type="OrthoDB" id="6432521at2759"/>
<accession>A0A4Y2WZ73</accession>
<keyword evidence="2" id="KW-1185">Reference proteome</keyword>
<dbReference type="AlphaFoldDB" id="A0A4Y2WZ73"/>
<dbReference type="EMBL" id="BGPR01068716">
    <property type="protein sequence ID" value="GBO42569.1"/>
    <property type="molecule type" value="Genomic_DNA"/>
</dbReference>
<comment type="caution">
    <text evidence="1">The sequence shown here is derived from an EMBL/GenBank/DDBJ whole genome shotgun (WGS) entry which is preliminary data.</text>
</comment>
<protein>
    <submittedName>
        <fullName evidence="1">Uncharacterized protein</fullName>
    </submittedName>
</protein>
<gene>
    <name evidence="1" type="ORF">AVEN_237643_1</name>
</gene>
<evidence type="ECO:0000313" key="2">
    <source>
        <dbReference type="Proteomes" id="UP000499080"/>
    </source>
</evidence>
<evidence type="ECO:0000313" key="1">
    <source>
        <dbReference type="EMBL" id="GBO42569.1"/>
    </source>
</evidence>
<reference evidence="1 2" key="1">
    <citation type="journal article" date="2019" name="Sci. Rep.">
        <title>Orb-weaving spider Araneus ventricosus genome elucidates the spidroin gene catalogue.</title>
        <authorList>
            <person name="Kono N."/>
            <person name="Nakamura H."/>
            <person name="Ohtoshi R."/>
            <person name="Moran D.A.P."/>
            <person name="Shinohara A."/>
            <person name="Yoshida Y."/>
            <person name="Fujiwara M."/>
            <person name="Mori M."/>
            <person name="Tomita M."/>
            <person name="Arakawa K."/>
        </authorList>
    </citation>
    <scope>NUCLEOTIDE SEQUENCE [LARGE SCALE GENOMIC DNA]</scope>
</reference>